<dbReference type="EMBL" id="MTKT01000548">
    <property type="protein sequence ID" value="OWM90578.1"/>
    <property type="molecule type" value="Genomic_DNA"/>
</dbReference>
<evidence type="ECO:0000256" key="2">
    <source>
        <dbReference type="SAM" id="MobiDB-lite"/>
    </source>
</evidence>
<evidence type="ECO:0000313" key="3">
    <source>
        <dbReference type="EMBL" id="OWM90578.1"/>
    </source>
</evidence>
<feature type="region of interest" description="Disordered" evidence="2">
    <location>
        <begin position="369"/>
        <end position="389"/>
    </location>
</feature>
<comment type="caution">
    <text evidence="3">The sequence shown here is derived from an EMBL/GenBank/DDBJ whole genome shotgun (WGS) entry which is preliminary data.</text>
</comment>
<gene>
    <name evidence="3" type="ORF">CDL15_Pgr014881</name>
</gene>
<keyword evidence="1" id="KW-0175">Coiled coil</keyword>
<feature type="compositionally biased region" description="Basic and acidic residues" evidence="2">
    <location>
        <begin position="378"/>
        <end position="389"/>
    </location>
</feature>
<feature type="compositionally biased region" description="Polar residues" evidence="2">
    <location>
        <begin position="1"/>
        <end position="12"/>
    </location>
</feature>
<dbReference type="PANTHER" id="PTHR34466:SF1">
    <property type="entry name" value="OS06G0609800 PROTEIN"/>
    <property type="match status" value="1"/>
</dbReference>
<feature type="region of interest" description="Disordered" evidence="2">
    <location>
        <begin position="90"/>
        <end position="158"/>
    </location>
</feature>
<organism evidence="3 4">
    <name type="scientific">Punica granatum</name>
    <name type="common">Pomegranate</name>
    <dbReference type="NCBI Taxonomy" id="22663"/>
    <lineage>
        <taxon>Eukaryota</taxon>
        <taxon>Viridiplantae</taxon>
        <taxon>Streptophyta</taxon>
        <taxon>Embryophyta</taxon>
        <taxon>Tracheophyta</taxon>
        <taxon>Spermatophyta</taxon>
        <taxon>Magnoliopsida</taxon>
        <taxon>eudicotyledons</taxon>
        <taxon>Gunneridae</taxon>
        <taxon>Pentapetalae</taxon>
        <taxon>rosids</taxon>
        <taxon>malvids</taxon>
        <taxon>Myrtales</taxon>
        <taxon>Lythraceae</taxon>
        <taxon>Punica</taxon>
    </lineage>
</organism>
<accession>A0A218Y0H8</accession>
<feature type="region of interest" description="Disordered" evidence="2">
    <location>
        <begin position="182"/>
        <end position="244"/>
    </location>
</feature>
<dbReference type="PANTHER" id="PTHR34466">
    <property type="entry name" value="OS11G0129800 PROTEIN"/>
    <property type="match status" value="1"/>
</dbReference>
<feature type="region of interest" description="Disordered" evidence="2">
    <location>
        <begin position="1"/>
        <end position="65"/>
    </location>
</feature>
<evidence type="ECO:0000256" key="1">
    <source>
        <dbReference type="SAM" id="Coils"/>
    </source>
</evidence>
<dbReference type="AlphaFoldDB" id="A0A218Y0H8"/>
<feature type="compositionally biased region" description="Polar residues" evidence="2">
    <location>
        <begin position="185"/>
        <end position="195"/>
    </location>
</feature>
<reference evidence="4" key="1">
    <citation type="journal article" date="2017" name="Plant J.">
        <title>The pomegranate (Punica granatum L.) genome and the genomics of punicalagin biosynthesis.</title>
        <authorList>
            <person name="Qin G."/>
            <person name="Xu C."/>
            <person name="Ming R."/>
            <person name="Tang H."/>
            <person name="Guyot R."/>
            <person name="Kramer E.M."/>
            <person name="Hu Y."/>
            <person name="Yi X."/>
            <person name="Qi Y."/>
            <person name="Xu X."/>
            <person name="Gao Z."/>
            <person name="Pan H."/>
            <person name="Jian J."/>
            <person name="Tian Y."/>
            <person name="Yue Z."/>
            <person name="Xu Y."/>
        </authorList>
    </citation>
    <scope>NUCLEOTIDE SEQUENCE [LARGE SCALE GENOMIC DNA]</scope>
    <source>
        <strain evidence="4">cv. Dabenzi</strain>
    </source>
</reference>
<evidence type="ECO:0000313" key="4">
    <source>
        <dbReference type="Proteomes" id="UP000197138"/>
    </source>
</evidence>
<feature type="compositionally biased region" description="Low complexity" evidence="2">
    <location>
        <begin position="483"/>
        <end position="493"/>
    </location>
</feature>
<feature type="coiled-coil region" evidence="1">
    <location>
        <begin position="322"/>
        <end position="349"/>
    </location>
</feature>
<name>A0A218Y0H8_PUNGR</name>
<feature type="region of interest" description="Disordered" evidence="2">
    <location>
        <begin position="481"/>
        <end position="520"/>
    </location>
</feature>
<sequence>MATSAFRSTTKRTPIGASPSAAAEDSTSSNRSSAHRRSRSLSRFSHRLPEPEVPSSDDAPAPRGRFVNTVRGSGFPEISLDDLAIEFFSSGDRGRSGARNADVSPRNGESVSQRRGRSVSRQSLRTAGGGADRRSSVCNASAGGRTISENHSRRRRSLSVVRCPINDSESDLDHSHHSFGRANLKSFSNGSNQKVPSGKLAATPQRPGLRRSLSQKDFKPYDGDSSQSSALTDDEVRDTNSAKDGIERTIRAVYAQRKAEHPIGDDMNGELREVMRKELRHAVEEIKMGIEQVMSKGSYDPENGDGLLSKNSDVLQAVSTIRRNYSNKLGQSEKRKQDLLAEIVMEEQRGRELSEIVKELLPEPNASLTVKPSRTRRRSNDKSRMSKRLSQEAEKYIEDFISNVEDTDISSLDGERSDTSSTIGGIVKIDTFQSPAPTKPLPVEMDGVVLPWLQWETSNDVSPESSCKKKMESPVTPVSSMWSAARVNSQSSSSRRKIYPEEANNGRDQSGYTVSSHGSWNPETLRAPMAFREPKLLPGRSPSVDIDEYLKATADDDLLFERWSQKQRISSGGLLLCNNINAFF</sequence>
<dbReference type="Proteomes" id="UP000197138">
    <property type="component" value="Unassembled WGS sequence"/>
</dbReference>
<feature type="compositionally biased region" description="Polar residues" evidence="2">
    <location>
        <begin position="506"/>
        <end position="520"/>
    </location>
</feature>
<proteinExistence type="predicted"/>
<protein>
    <submittedName>
        <fullName evidence="3">Uncharacterized protein</fullName>
    </submittedName>
</protein>
<feature type="compositionally biased region" description="Basic residues" evidence="2">
    <location>
        <begin position="33"/>
        <end position="46"/>
    </location>
</feature>